<dbReference type="PATRIC" id="fig|153151.4.peg.2478"/>
<protein>
    <submittedName>
        <fullName evidence="1">Uncharacterized protein</fullName>
    </submittedName>
</protein>
<dbReference type="Proteomes" id="UP000075324">
    <property type="component" value="Unassembled WGS sequence"/>
</dbReference>
<organism evidence="1 2">
    <name type="scientific">Parageobacillus toebii</name>
    <dbReference type="NCBI Taxonomy" id="153151"/>
    <lineage>
        <taxon>Bacteria</taxon>
        <taxon>Bacillati</taxon>
        <taxon>Bacillota</taxon>
        <taxon>Bacilli</taxon>
        <taxon>Bacillales</taxon>
        <taxon>Anoxybacillaceae</taxon>
        <taxon>Parageobacillus</taxon>
    </lineage>
</organism>
<name>A0A150N8E5_9BACL</name>
<sequence length="45" mass="5192">MIACVSVHCNPKLLNKHIILVTGEEQTIDLPRSDVLKYYFANAWF</sequence>
<comment type="caution">
    <text evidence="1">The sequence shown here is derived from an EMBL/GenBank/DDBJ whole genome shotgun (WGS) entry which is preliminary data.</text>
</comment>
<reference evidence="1 2" key="1">
    <citation type="submission" date="2016-01" db="EMBL/GenBank/DDBJ databases">
        <title>Draft Genome Sequences of Seven Thermophilic Sporeformers Isolated from Foods.</title>
        <authorList>
            <person name="Berendsen E.M."/>
            <person name="Wells-Bennik M.H."/>
            <person name="Krawcyk A.O."/>
            <person name="De Jong A."/>
            <person name="Holsappel S."/>
            <person name="Eijlander R.T."/>
            <person name="Kuipers O.P."/>
        </authorList>
    </citation>
    <scope>NUCLEOTIDE SEQUENCE [LARGE SCALE GENOMIC DNA]</scope>
    <source>
        <strain evidence="1 2">B4110</strain>
    </source>
</reference>
<accession>A0A150N8E5</accession>
<evidence type="ECO:0000313" key="1">
    <source>
        <dbReference type="EMBL" id="KYD32969.1"/>
    </source>
</evidence>
<proteinExistence type="predicted"/>
<evidence type="ECO:0000313" key="2">
    <source>
        <dbReference type="Proteomes" id="UP000075324"/>
    </source>
</evidence>
<gene>
    <name evidence="1" type="ORF">B4110_3298</name>
</gene>
<dbReference type="EMBL" id="LQYW01000004">
    <property type="protein sequence ID" value="KYD32969.1"/>
    <property type="molecule type" value="Genomic_DNA"/>
</dbReference>
<dbReference type="AlphaFoldDB" id="A0A150N8E5"/>